<evidence type="ECO:0000313" key="3">
    <source>
        <dbReference type="EMBL" id="MBK1883628.1"/>
    </source>
</evidence>
<dbReference type="PANTHER" id="PTHR37464:SF1">
    <property type="entry name" value="BLL2463 PROTEIN"/>
    <property type="match status" value="1"/>
</dbReference>
<protein>
    <submittedName>
        <fullName evidence="3">VWA domain-containing protein</fullName>
    </submittedName>
</protein>
<dbReference type="PANTHER" id="PTHR37464">
    <property type="entry name" value="BLL2463 PROTEIN"/>
    <property type="match status" value="1"/>
</dbReference>
<sequence length="601" mass="65557">MLTNPLGLLALLGIPAVLAIHFLQRKSIELPVSTLFLLERTQRDAISGRRFDRLIPSVPLWMQLLGVLLLTWLLVEPRYKKENSVQRVAIVVDSSASMSVFRDDGIKRLTDELPAIQGLASAMEITVLESAPDRPRIYTGTSLDDMAKALKKWSPKEGMIDPTRSIRLARSLVSSEGSVIYLTDTPAEELPFEARLLSVGRPVENVGFTGITFANEQGALVWRAVVKNYGKSPATRTWKIVTADGSTEPASLKLAPGGITTIQAAFPTDAKEVRLELSPDDFPLDDCLPIVKPAPKPLTLFAATSPAFADLGEKLVNSLEATSSSNDATSADIMLATYDPLDPTLPVGNAIVFVEDSTATGTYLRGGILAEASPLMDGLNWQSLLVRETIQLDRQPTDQVLLWQEKRPLIFLRHLPATESRPAASQLFFNFDLRLSNVERQPAFIVLLHRFAGAVRDAKVAPASLNLETNQPVKLTLDPKQLATITQTSPDGKVLSKTSSETLPASFTTPPAPGFLTLSQADETLLSASLHFADTREADFTACSATDTLTESNQAAIDRHTKEDPYWRVWFILLIAAVLVAWKFVQTKSTEPTVASPVGGR</sequence>
<keyword evidence="1" id="KW-1133">Transmembrane helix</keyword>
<dbReference type="RefSeq" id="WP_200271970.1">
    <property type="nucleotide sequence ID" value="NZ_JAENIJ010000024.1"/>
</dbReference>
<organism evidence="3 4">
    <name type="scientific">Luteolibacter pohnpeiensis</name>
    <dbReference type="NCBI Taxonomy" id="454153"/>
    <lineage>
        <taxon>Bacteria</taxon>
        <taxon>Pseudomonadati</taxon>
        <taxon>Verrucomicrobiota</taxon>
        <taxon>Verrucomicrobiia</taxon>
        <taxon>Verrucomicrobiales</taxon>
        <taxon>Verrucomicrobiaceae</taxon>
        <taxon>Luteolibacter</taxon>
    </lineage>
</organism>
<dbReference type="InterPro" id="IPR055830">
    <property type="entry name" value="DUF7407"/>
</dbReference>
<keyword evidence="1" id="KW-0812">Transmembrane</keyword>
<comment type="caution">
    <text evidence="3">The sequence shown here is derived from an EMBL/GenBank/DDBJ whole genome shotgun (WGS) entry which is preliminary data.</text>
</comment>
<dbReference type="EMBL" id="JAENIJ010000024">
    <property type="protein sequence ID" value="MBK1883628.1"/>
    <property type="molecule type" value="Genomic_DNA"/>
</dbReference>
<proteinExistence type="predicted"/>
<gene>
    <name evidence="3" type="ORF">JIN85_14490</name>
</gene>
<feature type="transmembrane region" description="Helical" evidence="1">
    <location>
        <begin position="566"/>
        <end position="585"/>
    </location>
</feature>
<dbReference type="Pfam" id="PF24156">
    <property type="entry name" value="DUF7407"/>
    <property type="match status" value="1"/>
</dbReference>
<dbReference type="AlphaFoldDB" id="A0A934VXA9"/>
<dbReference type="Proteomes" id="UP000603141">
    <property type="component" value="Unassembled WGS sequence"/>
</dbReference>
<accession>A0A934VXA9</accession>
<keyword evidence="1" id="KW-0472">Membrane</keyword>
<name>A0A934VXA9_9BACT</name>
<reference evidence="3" key="1">
    <citation type="submission" date="2021-01" db="EMBL/GenBank/DDBJ databases">
        <title>Modified the classification status of verrucomicrobia.</title>
        <authorList>
            <person name="Feng X."/>
        </authorList>
    </citation>
    <scope>NUCLEOTIDE SEQUENCE</scope>
    <source>
        <strain evidence="3">KCTC 22041</strain>
    </source>
</reference>
<evidence type="ECO:0000259" key="2">
    <source>
        <dbReference type="Pfam" id="PF24156"/>
    </source>
</evidence>
<evidence type="ECO:0000256" key="1">
    <source>
        <dbReference type="SAM" id="Phobius"/>
    </source>
</evidence>
<keyword evidence="4" id="KW-1185">Reference proteome</keyword>
<feature type="domain" description="DUF7407" evidence="2">
    <location>
        <begin position="224"/>
        <end position="287"/>
    </location>
</feature>
<evidence type="ECO:0000313" key="4">
    <source>
        <dbReference type="Proteomes" id="UP000603141"/>
    </source>
</evidence>